<dbReference type="PANTHER" id="PTHR43397:SF1">
    <property type="entry name" value="ERGOTHIONEINE BIOSYNTHESIS PROTEIN 1"/>
    <property type="match status" value="1"/>
</dbReference>
<dbReference type="HOGENOM" id="CLU_049766_1_1_4"/>
<evidence type="ECO:0000259" key="3">
    <source>
        <dbReference type="Pfam" id="PF10017"/>
    </source>
</evidence>
<accession>B1XY90</accession>
<dbReference type="Proteomes" id="UP000001693">
    <property type="component" value="Chromosome"/>
</dbReference>
<dbReference type="PIRSF" id="PIRSF018005">
    <property type="entry name" value="UCP018005"/>
    <property type="match status" value="1"/>
</dbReference>
<name>B1XY90_LEPCP</name>
<keyword evidence="1" id="KW-0489">Methyltransferase</keyword>
<dbReference type="RefSeq" id="WP_012346752.1">
    <property type="nucleotide sequence ID" value="NC_010524.1"/>
</dbReference>
<sequence length="328" mass="36183">MREPRFLQYHQVDSAALVAEAVAGLRAVSAQLSPKFFYDALGSRLFDAITALDEYYPTRTEASIFAAHADEIAAAVHASIGRDGQLAAMVDLGAGNCAKAARLFESLRPRRYVAVDVSVDFLRDALDALQRQFPALDLVGVGLDFSSRLALPDAAAAELIDGPALVFYPGSSIGNFSPDEALRLLREARELSAGGALLIGVDRVKPVDVLEAAYDDELGVTAAFNLNLLKHINRLIGSDFKLREWRHVARFDAAQSRIEMHLEARRALTVCWPGGERRFEAGERIHTENSYKWRPADFEALLHDAGFGRVRRWSDERGWFAVMLADTP</sequence>
<reference evidence="4 5" key="1">
    <citation type="submission" date="2008-03" db="EMBL/GenBank/DDBJ databases">
        <title>Complete sequence of Leptothrix cholodnii SP-6.</title>
        <authorList>
            <consortium name="US DOE Joint Genome Institute"/>
            <person name="Copeland A."/>
            <person name="Lucas S."/>
            <person name="Lapidus A."/>
            <person name="Glavina del Rio T."/>
            <person name="Dalin E."/>
            <person name="Tice H."/>
            <person name="Bruce D."/>
            <person name="Goodwin L."/>
            <person name="Pitluck S."/>
            <person name="Chertkov O."/>
            <person name="Brettin T."/>
            <person name="Detter J.C."/>
            <person name="Han C."/>
            <person name="Kuske C.R."/>
            <person name="Schmutz J."/>
            <person name="Larimer F."/>
            <person name="Land M."/>
            <person name="Hauser L."/>
            <person name="Kyrpides N."/>
            <person name="Lykidis A."/>
            <person name="Emerson D."/>
            <person name="Richardson P."/>
        </authorList>
    </citation>
    <scope>NUCLEOTIDE SEQUENCE [LARGE SCALE GENOMIC DNA]</scope>
    <source>
        <strain evidence="5">ATCC 51168 / LMG 8142 / SP-6</strain>
    </source>
</reference>
<dbReference type="GO" id="GO:0032259">
    <property type="term" value="P:methylation"/>
    <property type="evidence" value="ECO:0007669"/>
    <property type="project" value="UniProtKB-KW"/>
</dbReference>
<gene>
    <name evidence="4" type="ordered locus">Lcho_1724</name>
</gene>
<dbReference type="AlphaFoldDB" id="B1XY90"/>
<dbReference type="KEGG" id="lch:Lcho_1724"/>
<dbReference type="PANTHER" id="PTHR43397">
    <property type="entry name" value="ERGOTHIONEINE BIOSYNTHESIS PROTEIN 1"/>
    <property type="match status" value="1"/>
</dbReference>
<dbReference type="SUPFAM" id="SSF53335">
    <property type="entry name" value="S-adenosyl-L-methionine-dependent methyltransferases"/>
    <property type="match status" value="1"/>
</dbReference>
<evidence type="ECO:0000256" key="2">
    <source>
        <dbReference type="ARBA" id="ARBA00022679"/>
    </source>
</evidence>
<dbReference type="Gene3D" id="3.40.50.150">
    <property type="entry name" value="Vaccinia Virus protein VP39"/>
    <property type="match status" value="1"/>
</dbReference>
<keyword evidence="2" id="KW-0808">Transferase</keyword>
<dbReference type="InterPro" id="IPR017804">
    <property type="entry name" value="MeTrfase_EgtD-like"/>
</dbReference>
<evidence type="ECO:0000256" key="1">
    <source>
        <dbReference type="ARBA" id="ARBA00022603"/>
    </source>
</evidence>
<dbReference type="NCBIfam" id="TIGR03438">
    <property type="entry name" value="egtD_ergothio"/>
    <property type="match status" value="1"/>
</dbReference>
<dbReference type="InterPro" id="IPR035094">
    <property type="entry name" value="EgtD"/>
</dbReference>
<evidence type="ECO:0000313" key="4">
    <source>
        <dbReference type="EMBL" id="ACB33991.1"/>
    </source>
</evidence>
<feature type="domain" description="Histidine-specific methyltransferase SAM-dependent" evidence="3">
    <location>
        <begin position="19"/>
        <end position="325"/>
    </location>
</feature>
<dbReference type="eggNOG" id="COG4301">
    <property type="taxonomic scope" value="Bacteria"/>
</dbReference>
<dbReference type="Pfam" id="PF10017">
    <property type="entry name" value="Methyltransf_33"/>
    <property type="match status" value="1"/>
</dbReference>
<dbReference type="OrthoDB" id="5289726at2"/>
<evidence type="ECO:0000313" key="5">
    <source>
        <dbReference type="Proteomes" id="UP000001693"/>
    </source>
</evidence>
<proteinExistence type="predicted"/>
<protein>
    <submittedName>
        <fullName evidence="4">Uncharacterized conserved protein</fullName>
    </submittedName>
</protein>
<dbReference type="InterPro" id="IPR051128">
    <property type="entry name" value="EgtD_Methyltrsf_superfamily"/>
</dbReference>
<dbReference type="EMBL" id="CP001013">
    <property type="protein sequence ID" value="ACB33991.1"/>
    <property type="molecule type" value="Genomic_DNA"/>
</dbReference>
<keyword evidence="5" id="KW-1185">Reference proteome</keyword>
<dbReference type="GO" id="GO:0008168">
    <property type="term" value="F:methyltransferase activity"/>
    <property type="evidence" value="ECO:0007669"/>
    <property type="project" value="UniProtKB-KW"/>
</dbReference>
<dbReference type="STRING" id="395495.Lcho_1724"/>
<dbReference type="InterPro" id="IPR019257">
    <property type="entry name" value="MeTrfase_dom"/>
</dbReference>
<organism evidence="4 5">
    <name type="scientific">Leptothrix cholodnii (strain ATCC 51168 / LMG 8142 / SP-6)</name>
    <name type="common">Leptothrix discophora (strain SP-6)</name>
    <dbReference type="NCBI Taxonomy" id="395495"/>
    <lineage>
        <taxon>Bacteria</taxon>
        <taxon>Pseudomonadati</taxon>
        <taxon>Pseudomonadota</taxon>
        <taxon>Betaproteobacteria</taxon>
        <taxon>Burkholderiales</taxon>
        <taxon>Sphaerotilaceae</taxon>
        <taxon>Leptothrix</taxon>
    </lineage>
</organism>
<dbReference type="InterPro" id="IPR029063">
    <property type="entry name" value="SAM-dependent_MTases_sf"/>
</dbReference>